<dbReference type="Gene3D" id="3.30.1140.40">
    <property type="entry name" value="Tctex-1"/>
    <property type="match status" value="1"/>
</dbReference>
<dbReference type="Pfam" id="PF03645">
    <property type="entry name" value="Tctex-1"/>
    <property type="match status" value="1"/>
</dbReference>
<dbReference type="GO" id="GO:0007018">
    <property type="term" value="P:microtubule-based movement"/>
    <property type="evidence" value="ECO:0007669"/>
    <property type="project" value="TreeGrafter"/>
</dbReference>
<dbReference type="RefSeq" id="XP_026054975.1">
    <property type="nucleotide sequence ID" value="XM_026199190.1"/>
</dbReference>
<comment type="similarity">
    <text evidence="1">Belongs to the dynein light chain Tctex-type family.</text>
</comment>
<gene>
    <name evidence="4" type="primary">LOC113040959</name>
</gene>
<reference evidence="4" key="1">
    <citation type="submission" date="2025-08" db="UniProtKB">
        <authorList>
            <consortium name="RefSeq"/>
        </authorList>
    </citation>
    <scope>IDENTIFICATION</scope>
    <source>
        <strain evidence="4">Wakin</strain>
        <tissue evidence="4">Muscle</tissue>
    </source>
</reference>
<proteinExistence type="inferred from homology"/>
<dbReference type="GO" id="GO:0005868">
    <property type="term" value="C:cytoplasmic dynein complex"/>
    <property type="evidence" value="ECO:0007669"/>
    <property type="project" value="TreeGrafter"/>
</dbReference>
<name>A0A6P6J426_CARAU</name>
<evidence type="ECO:0000256" key="2">
    <source>
        <dbReference type="SAM" id="MobiDB-lite"/>
    </source>
</evidence>
<keyword evidence="3" id="KW-1185">Reference proteome</keyword>
<protein>
    <submittedName>
        <fullName evidence="4">Tctex1 domain-containing protein 4-like</fullName>
    </submittedName>
</protein>
<dbReference type="InterPro" id="IPR038586">
    <property type="entry name" value="Tctex-1-like_sf"/>
</dbReference>
<evidence type="ECO:0000313" key="3">
    <source>
        <dbReference type="Proteomes" id="UP000515129"/>
    </source>
</evidence>
<organism evidence="3 4">
    <name type="scientific">Carassius auratus</name>
    <name type="common">Goldfish</name>
    <dbReference type="NCBI Taxonomy" id="7957"/>
    <lineage>
        <taxon>Eukaryota</taxon>
        <taxon>Metazoa</taxon>
        <taxon>Chordata</taxon>
        <taxon>Craniata</taxon>
        <taxon>Vertebrata</taxon>
        <taxon>Euteleostomi</taxon>
        <taxon>Actinopterygii</taxon>
        <taxon>Neopterygii</taxon>
        <taxon>Teleostei</taxon>
        <taxon>Ostariophysi</taxon>
        <taxon>Cypriniformes</taxon>
        <taxon>Cyprinidae</taxon>
        <taxon>Cyprininae</taxon>
        <taxon>Carassius</taxon>
    </lineage>
</organism>
<dbReference type="PANTHER" id="PTHR21255:SF55">
    <property type="entry name" value="DYNEIN LIGHT CHAIN TCTEX-TYPE 4"/>
    <property type="match status" value="1"/>
</dbReference>
<evidence type="ECO:0000313" key="4">
    <source>
        <dbReference type="RefSeq" id="XP_026054975.1"/>
    </source>
</evidence>
<dbReference type="Proteomes" id="UP000515129">
    <property type="component" value="Chromosome 2"/>
</dbReference>
<dbReference type="GO" id="GO:0005737">
    <property type="term" value="C:cytoplasm"/>
    <property type="evidence" value="ECO:0007669"/>
    <property type="project" value="TreeGrafter"/>
</dbReference>
<dbReference type="GO" id="GO:0045505">
    <property type="term" value="F:dynein intermediate chain binding"/>
    <property type="evidence" value="ECO:0007669"/>
    <property type="project" value="TreeGrafter"/>
</dbReference>
<evidence type="ECO:0000256" key="1">
    <source>
        <dbReference type="ARBA" id="ARBA00005361"/>
    </source>
</evidence>
<sequence>MIVAQAGSKDVLALIFSPKTFIVPDFFIMANQPLPLSQETLAQFNRSMATEPGASGPPKRRLGSISIRRSSKDQPHHRPLFLRGMTVPSSELSFLSANVSNSHVSMGKRFSFAGWHQGGRVSFSGLYLQQPIQEVYVENTYRTGPEPGCHFSATRTKQILQATLDSYLEGVCYSPDSCSQLCLMLADLVLSELKDVSPPRYKLVCQVVVGQSGKQGIRVASRSLMNLSTDNYTSVVFQNHSLFAVALVHGMYFE</sequence>
<dbReference type="CDD" id="cd21461">
    <property type="entry name" value="DLC-like_TCTEX1D4"/>
    <property type="match status" value="1"/>
</dbReference>
<dbReference type="GeneID" id="113040959"/>
<feature type="region of interest" description="Disordered" evidence="2">
    <location>
        <begin position="48"/>
        <end position="78"/>
    </location>
</feature>
<dbReference type="OrthoDB" id="10260741at2759"/>
<accession>A0A6P6J426</accession>
<dbReference type="AlphaFoldDB" id="A0A6P6J426"/>
<dbReference type="PANTHER" id="PTHR21255">
    <property type="entry name" value="T-COMPLEX-ASSOCIATED-TESTIS-EXPRESSED 1/ DYNEIN LIGHT CHAIN"/>
    <property type="match status" value="1"/>
</dbReference>
<dbReference type="KEGG" id="caua:113040959"/>
<dbReference type="InterPro" id="IPR005334">
    <property type="entry name" value="Tctex-1-like"/>
</dbReference>